<feature type="transmembrane region" description="Helical" evidence="4">
    <location>
        <begin position="246"/>
        <end position="265"/>
    </location>
</feature>
<evidence type="ECO:0000256" key="3">
    <source>
        <dbReference type="SAM" id="MobiDB-lite"/>
    </source>
</evidence>
<feature type="domain" description="SAM" evidence="5">
    <location>
        <begin position="27"/>
        <end position="108"/>
    </location>
</feature>
<dbReference type="PANTHER" id="PTHR24174:SF1">
    <property type="entry name" value="IP14385P"/>
    <property type="match status" value="1"/>
</dbReference>
<evidence type="ECO:0000259" key="5">
    <source>
        <dbReference type="PROSITE" id="PS50105"/>
    </source>
</evidence>
<keyword evidence="4" id="KW-0812">Transmembrane</keyword>
<dbReference type="PROSITE" id="PS50105">
    <property type="entry name" value="SAM_DOMAIN"/>
    <property type="match status" value="2"/>
</dbReference>
<sequence>MLKGGQETGETSVEGSSRSQRAIPLSEAEEDVEDWLDRISHEVEQSSENTRYVPLDSMNTYADILRRHGFDTTLFVKGLNEKELRRLGITNEGHIQFLLSRIARLPAFEIQVGVPDNVSVWLRTIGLARYEENFARNLIRTPKEMEILKKLKQRKIEDQLEIKLPGHIKRLLYAITKLRFPTEVESRVLTMRQELMSDLQLSNGEGFRQEFENWQKLLDICLKPDLKAFGMEAEVKVNLIRLRNSWLTILAVANTLWLILVVTLADRANLTVIGANPVGLSFLFIFGLLFLIQFVAMLYHRVLTLSHYLARAAYKCDKCCMTGPSSCQRQSNEESPTEDGAPVV</sequence>
<feature type="compositionally biased region" description="Polar residues" evidence="3">
    <location>
        <begin position="325"/>
        <end position="334"/>
    </location>
</feature>
<keyword evidence="2" id="KW-0040">ANK repeat</keyword>
<organism evidence="6 7">
    <name type="scientific">Plakobranchus ocellatus</name>
    <dbReference type="NCBI Taxonomy" id="259542"/>
    <lineage>
        <taxon>Eukaryota</taxon>
        <taxon>Metazoa</taxon>
        <taxon>Spiralia</taxon>
        <taxon>Lophotrochozoa</taxon>
        <taxon>Mollusca</taxon>
        <taxon>Gastropoda</taxon>
        <taxon>Heterobranchia</taxon>
        <taxon>Euthyneura</taxon>
        <taxon>Panpulmonata</taxon>
        <taxon>Sacoglossa</taxon>
        <taxon>Placobranchoidea</taxon>
        <taxon>Plakobranchidae</taxon>
        <taxon>Plakobranchus</taxon>
    </lineage>
</organism>
<comment type="caution">
    <text evidence="6">The sequence shown here is derived from an EMBL/GenBank/DDBJ whole genome shotgun (WGS) entry which is preliminary data.</text>
</comment>
<reference evidence="6 7" key="1">
    <citation type="journal article" date="2021" name="Elife">
        <title>Chloroplast acquisition without the gene transfer in kleptoplastic sea slugs, Plakobranchus ocellatus.</title>
        <authorList>
            <person name="Maeda T."/>
            <person name="Takahashi S."/>
            <person name="Yoshida T."/>
            <person name="Shimamura S."/>
            <person name="Takaki Y."/>
            <person name="Nagai Y."/>
            <person name="Toyoda A."/>
            <person name="Suzuki Y."/>
            <person name="Arimoto A."/>
            <person name="Ishii H."/>
            <person name="Satoh N."/>
            <person name="Nishiyama T."/>
            <person name="Hasebe M."/>
            <person name="Maruyama T."/>
            <person name="Minagawa J."/>
            <person name="Obokata J."/>
            <person name="Shigenobu S."/>
        </authorList>
    </citation>
    <scope>NUCLEOTIDE SEQUENCE [LARGE SCALE GENOMIC DNA]</scope>
</reference>
<feature type="transmembrane region" description="Helical" evidence="4">
    <location>
        <begin position="277"/>
        <end position="299"/>
    </location>
</feature>
<gene>
    <name evidence="6" type="ORF">PoB_001653500</name>
</gene>
<keyword evidence="1" id="KW-0677">Repeat</keyword>
<dbReference type="InterPro" id="IPR033635">
    <property type="entry name" value="ANKS1/Caskin"/>
</dbReference>
<accession>A0AAV3Z4G8</accession>
<evidence type="ECO:0000313" key="7">
    <source>
        <dbReference type="Proteomes" id="UP000735302"/>
    </source>
</evidence>
<dbReference type="AlphaFoldDB" id="A0AAV3Z4G8"/>
<feature type="region of interest" description="Disordered" evidence="3">
    <location>
        <begin position="1"/>
        <end position="29"/>
    </location>
</feature>
<dbReference type="Pfam" id="PF00536">
    <property type="entry name" value="SAM_1"/>
    <property type="match status" value="1"/>
</dbReference>
<dbReference type="EMBL" id="BLXT01001979">
    <property type="protein sequence ID" value="GFN90029.1"/>
    <property type="molecule type" value="Genomic_DNA"/>
</dbReference>
<dbReference type="Gene3D" id="1.10.150.50">
    <property type="entry name" value="Transcription Factor, Ets-1"/>
    <property type="match status" value="2"/>
</dbReference>
<name>A0AAV3Z4G8_9GAST</name>
<evidence type="ECO:0000313" key="6">
    <source>
        <dbReference type="EMBL" id="GFN90029.1"/>
    </source>
</evidence>
<dbReference type="Pfam" id="PF07647">
    <property type="entry name" value="SAM_2"/>
    <property type="match status" value="1"/>
</dbReference>
<dbReference type="SUPFAM" id="SSF47769">
    <property type="entry name" value="SAM/Pointed domain"/>
    <property type="match status" value="2"/>
</dbReference>
<feature type="compositionally biased region" description="Polar residues" evidence="3">
    <location>
        <begin position="8"/>
        <end position="20"/>
    </location>
</feature>
<feature type="domain" description="SAM" evidence="5">
    <location>
        <begin position="113"/>
        <end position="181"/>
    </location>
</feature>
<proteinExistence type="predicted"/>
<evidence type="ECO:0000256" key="1">
    <source>
        <dbReference type="ARBA" id="ARBA00022737"/>
    </source>
</evidence>
<dbReference type="InterPro" id="IPR013761">
    <property type="entry name" value="SAM/pointed_sf"/>
</dbReference>
<feature type="region of interest" description="Disordered" evidence="3">
    <location>
        <begin position="325"/>
        <end position="344"/>
    </location>
</feature>
<dbReference type="SMART" id="SM00454">
    <property type="entry name" value="SAM"/>
    <property type="match status" value="2"/>
</dbReference>
<keyword evidence="4" id="KW-0472">Membrane</keyword>
<dbReference type="Proteomes" id="UP000735302">
    <property type="component" value="Unassembled WGS sequence"/>
</dbReference>
<dbReference type="PANTHER" id="PTHR24174">
    <property type="entry name" value="ANKYRIN REPEAT AND STERILE ALPHA MOTIF DOMAIN-CONTAINING PROTEIN 1"/>
    <property type="match status" value="1"/>
</dbReference>
<keyword evidence="4" id="KW-1133">Transmembrane helix</keyword>
<evidence type="ECO:0000256" key="4">
    <source>
        <dbReference type="SAM" id="Phobius"/>
    </source>
</evidence>
<dbReference type="GO" id="GO:0005829">
    <property type="term" value="C:cytosol"/>
    <property type="evidence" value="ECO:0007669"/>
    <property type="project" value="TreeGrafter"/>
</dbReference>
<evidence type="ECO:0000256" key="2">
    <source>
        <dbReference type="ARBA" id="ARBA00023043"/>
    </source>
</evidence>
<dbReference type="InterPro" id="IPR001660">
    <property type="entry name" value="SAM"/>
</dbReference>
<keyword evidence="7" id="KW-1185">Reference proteome</keyword>
<protein>
    <submittedName>
        <fullName evidence="6">Chitin synthase</fullName>
    </submittedName>
</protein>